<reference evidence="2" key="1">
    <citation type="submission" date="2017-03" db="EMBL/GenBank/DDBJ databases">
        <authorList>
            <person name="Rodrigo-Torres L."/>
            <person name="Arahal R.D."/>
            <person name="Lucena T."/>
        </authorList>
    </citation>
    <scope>NUCLEOTIDE SEQUENCE [LARGE SCALE GENOMIC DNA]</scope>
    <source>
        <strain evidence="2">CECT 8411</strain>
    </source>
</reference>
<evidence type="ECO:0000313" key="2">
    <source>
        <dbReference type="Proteomes" id="UP000193778"/>
    </source>
</evidence>
<accession>A0A1X6YEK4</accession>
<name>A0A1X6YEK4_9RHOB</name>
<dbReference type="AlphaFoldDB" id="A0A1X6YEK4"/>
<keyword evidence="2" id="KW-1185">Reference proteome</keyword>
<proteinExistence type="predicted"/>
<evidence type="ECO:0000313" key="1">
    <source>
        <dbReference type="EMBL" id="SLN18336.1"/>
    </source>
</evidence>
<organism evidence="1 2">
    <name type="scientific">Ruegeria meonggei</name>
    <dbReference type="NCBI Taxonomy" id="1446476"/>
    <lineage>
        <taxon>Bacteria</taxon>
        <taxon>Pseudomonadati</taxon>
        <taxon>Pseudomonadota</taxon>
        <taxon>Alphaproteobacteria</taxon>
        <taxon>Rhodobacterales</taxon>
        <taxon>Roseobacteraceae</taxon>
        <taxon>Ruegeria</taxon>
    </lineage>
</organism>
<dbReference type="EMBL" id="FWFP01000002">
    <property type="protein sequence ID" value="SLN18336.1"/>
    <property type="molecule type" value="Genomic_DNA"/>
</dbReference>
<protein>
    <submittedName>
        <fullName evidence="1">Uncharacterized protein</fullName>
    </submittedName>
</protein>
<sequence length="93" mass="10275">MPFSAKVQHVFSIPDKGTVLWLTEVSGDPVECDRFGTEIGDATVLLVDKLGIRDRNCLTGKKVPRYGGVLTDLPMSDAMRLYETTVQTVEEES</sequence>
<dbReference type="OrthoDB" id="7873897at2"/>
<dbReference type="Proteomes" id="UP000193778">
    <property type="component" value="Unassembled WGS sequence"/>
</dbReference>
<gene>
    <name evidence="1" type="ORF">RUM8411_00594</name>
</gene>